<dbReference type="Gene3D" id="1.25.40.10">
    <property type="entry name" value="Tetratricopeptide repeat domain"/>
    <property type="match status" value="2"/>
</dbReference>
<dbReference type="OrthoDB" id="9790390at2"/>
<evidence type="ECO:0000313" key="9">
    <source>
        <dbReference type="Proteomes" id="UP000286976"/>
    </source>
</evidence>
<evidence type="ECO:0000256" key="5">
    <source>
        <dbReference type="ARBA" id="ARBA00023284"/>
    </source>
</evidence>
<dbReference type="InterPro" id="IPR013766">
    <property type="entry name" value="Thioredoxin_domain"/>
</dbReference>
<evidence type="ECO:0000256" key="6">
    <source>
        <dbReference type="NCBIfam" id="TIGR01068"/>
    </source>
</evidence>
<proteinExistence type="inferred from homology"/>
<organism evidence="8 9">
    <name type="scientific">Aliidiomarina taiwanensis</name>
    <dbReference type="NCBI Taxonomy" id="946228"/>
    <lineage>
        <taxon>Bacteria</taxon>
        <taxon>Pseudomonadati</taxon>
        <taxon>Pseudomonadota</taxon>
        <taxon>Gammaproteobacteria</taxon>
        <taxon>Alteromonadales</taxon>
        <taxon>Idiomarinaceae</taxon>
        <taxon>Aliidiomarina</taxon>
    </lineage>
</organism>
<dbReference type="GO" id="GO:0005829">
    <property type="term" value="C:cytosol"/>
    <property type="evidence" value="ECO:0007669"/>
    <property type="project" value="TreeGrafter"/>
</dbReference>
<dbReference type="InterPro" id="IPR036249">
    <property type="entry name" value="Thioredoxin-like_sf"/>
</dbReference>
<dbReference type="PROSITE" id="PS00194">
    <property type="entry name" value="THIOREDOXIN_1"/>
    <property type="match status" value="1"/>
</dbReference>
<dbReference type="SUPFAM" id="SSF52833">
    <property type="entry name" value="Thioredoxin-like"/>
    <property type="match status" value="1"/>
</dbReference>
<name>A0A432X007_9GAMM</name>
<evidence type="ECO:0000256" key="4">
    <source>
        <dbReference type="ARBA" id="ARBA00023157"/>
    </source>
</evidence>
<accession>A0A432X007</accession>
<keyword evidence="2" id="KW-0813">Transport</keyword>
<keyword evidence="9" id="KW-1185">Reference proteome</keyword>
<dbReference type="RefSeq" id="WP_126757869.1">
    <property type="nucleotide sequence ID" value="NZ_PIPQ01000006.1"/>
</dbReference>
<dbReference type="PROSITE" id="PS51352">
    <property type="entry name" value="THIOREDOXIN_2"/>
    <property type="match status" value="1"/>
</dbReference>
<dbReference type="GO" id="GO:0006950">
    <property type="term" value="P:response to stress"/>
    <property type="evidence" value="ECO:0007669"/>
    <property type="project" value="UniProtKB-ARBA"/>
</dbReference>
<feature type="domain" description="Thioredoxin" evidence="7">
    <location>
        <begin position="1"/>
        <end position="112"/>
    </location>
</feature>
<dbReference type="InterPro" id="IPR005746">
    <property type="entry name" value="Thioredoxin"/>
</dbReference>
<dbReference type="PRINTS" id="PR00421">
    <property type="entry name" value="THIOREDOXIN"/>
</dbReference>
<keyword evidence="3" id="KW-0249">Electron transport</keyword>
<dbReference type="FunFam" id="3.40.30.10:FF:000001">
    <property type="entry name" value="Thioredoxin"/>
    <property type="match status" value="1"/>
</dbReference>
<evidence type="ECO:0000259" key="7">
    <source>
        <dbReference type="PROSITE" id="PS51352"/>
    </source>
</evidence>
<dbReference type="InterPro" id="IPR011990">
    <property type="entry name" value="TPR-like_helical_dom_sf"/>
</dbReference>
<dbReference type="Pfam" id="PF14559">
    <property type="entry name" value="TPR_19"/>
    <property type="match status" value="1"/>
</dbReference>
<dbReference type="GO" id="GO:0015035">
    <property type="term" value="F:protein-disulfide reductase activity"/>
    <property type="evidence" value="ECO:0007669"/>
    <property type="project" value="UniProtKB-UniRule"/>
</dbReference>
<comment type="caution">
    <text evidence="8">The sequence shown here is derived from an EMBL/GenBank/DDBJ whole genome shotgun (WGS) entry which is preliminary data.</text>
</comment>
<evidence type="ECO:0000313" key="8">
    <source>
        <dbReference type="EMBL" id="RUO39369.1"/>
    </source>
</evidence>
<protein>
    <recommendedName>
        <fullName evidence="6">Thioredoxin</fullName>
    </recommendedName>
</protein>
<dbReference type="Pfam" id="PF00085">
    <property type="entry name" value="Thioredoxin"/>
    <property type="match status" value="1"/>
</dbReference>
<dbReference type="Proteomes" id="UP000286976">
    <property type="component" value="Unassembled WGS sequence"/>
</dbReference>
<dbReference type="CDD" id="cd02956">
    <property type="entry name" value="ybbN"/>
    <property type="match status" value="1"/>
</dbReference>
<dbReference type="NCBIfam" id="TIGR01068">
    <property type="entry name" value="thioredoxin"/>
    <property type="match status" value="1"/>
</dbReference>
<dbReference type="PANTHER" id="PTHR45663">
    <property type="entry name" value="GEO12009P1"/>
    <property type="match status" value="1"/>
</dbReference>
<sequence>MQATNIVELTAANVRDVLIEQSKTKTILIDFWADWCEPCKQMMPILERIAADYTDTLILAKVDCEAEQELAAQFQIRSLPTLMVFKDGQPVDGVAGAQSEQAIRDLLSKHLPQPGDKEMSEAQQALANEDFESAYTLAKQAFELLPDNTDARMLYADAAARIGHTEQAKELLSTLTIAEQASPHYQQIVAAIELAESAADSPEIRALEAELEADPDNLALKQKLAVQYHIVKRHQEALELMFAILKKDMAYGDARKQTLDILNNLPAGDPLASQYRNKLYSMMY</sequence>
<keyword evidence="5" id="KW-0676">Redox-active center</keyword>
<dbReference type="Pfam" id="PF14561">
    <property type="entry name" value="TPR_20"/>
    <property type="match status" value="1"/>
</dbReference>
<gene>
    <name evidence="8" type="primary">trxA</name>
    <name evidence="8" type="ORF">CWE15_09610</name>
</gene>
<reference evidence="8 9" key="1">
    <citation type="journal article" date="2011" name="Front. Microbiol.">
        <title>Genomic signatures of strain selection and enhancement in Bacillus atrophaeus var. globigii, a historical biowarfare simulant.</title>
        <authorList>
            <person name="Gibbons H.S."/>
            <person name="Broomall S.M."/>
            <person name="McNew L.A."/>
            <person name="Daligault H."/>
            <person name="Chapman C."/>
            <person name="Bruce D."/>
            <person name="Karavis M."/>
            <person name="Krepps M."/>
            <person name="McGregor P.A."/>
            <person name="Hong C."/>
            <person name="Park K.H."/>
            <person name="Akmal A."/>
            <person name="Feldman A."/>
            <person name="Lin J.S."/>
            <person name="Chang W.E."/>
            <person name="Higgs B.W."/>
            <person name="Demirev P."/>
            <person name="Lindquist J."/>
            <person name="Liem A."/>
            <person name="Fochler E."/>
            <person name="Read T.D."/>
            <person name="Tapia R."/>
            <person name="Johnson S."/>
            <person name="Bishop-Lilly K.A."/>
            <person name="Detter C."/>
            <person name="Han C."/>
            <person name="Sozhamannan S."/>
            <person name="Rosenzweig C.N."/>
            <person name="Skowronski E.W."/>
        </authorList>
    </citation>
    <scope>NUCLEOTIDE SEQUENCE [LARGE SCALE GENOMIC DNA]</scope>
    <source>
        <strain evidence="8 9">AIT1</strain>
    </source>
</reference>
<dbReference type="SUPFAM" id="SSF48452">
    <property type="entry name" value="TPR-like"/>
    <property type="match status" value="1"/>
</dbReference>
<dbReference type="PANTHER" id="PTHR45663:SF40">
    <property type="entry name" value="THIOREDOXIN 2"/>
    <property type="match status" value="1"/>
</dbReference>
<evidence type="ECO:0000256" key="3">
    <source>
        <dbReference type="ARBA" id="ARBA00022982"/>
    </source>
</evidence>
<keyword evidence="4" id="KW-1015">Disulfide bond</keyword>
<evidence type="ECO:0000256" key="1">
    <source>
        <dbReference type="ARBA" id="ARBA00008987"/>
    </source>
</evidence>
<dbReference type="InterPro" id="IPR017937">
    <property type="entry name" value="Thioredoxin_CS"/>
</dbReference>
<dbReference type="EMBL" id="PIPQ01000006">
    <property type="protein sequence ID" value="RUO39369.1"/>
    <property type="molecule type" value="Genomic_DNA"/>
</dbReference>
<evidence type="ECO:0000256" key="2">
    <source>
        <dbReference type="ARBA" id="ARBA00022448"/>
    </source>
</evidence>
<dbReference type="Gene3D" id="3.40.30.10">
    <property type="entry name" value="Glutaredoxin"/>
    <property type="match status" value="1"/>
</dbReference>
<comment type="similarity">
    <text evidence="1">Belongs to the thioredoxin family.</text>
</comment>
<dbReference type="AlphaFoldDB" id="A0A432X007"/>